<dbReference type="GO" id="GO:0006012">
    <property type="term" value="P:galactose metabolic process"/>
    <property type="evidence" value="ECO:0007669"/>
    <property type="project" value="InterPro"/>
</dbReference>
<dbReference type="PROSITE" id="PS00627">
    <property type="entry name" value="GHMP_KINASES_ATP"/>
    <property type="match status" value="1"/>
</dbReference>
<dbReference type="InterPro" id="IPR006203">
    <property type="entry name" value="GHMP_knse_ATP-bd_CS"/>
</dbReference>
<dbReference type="Pfam" id="PF10509">
    <property type="entry name" value="GalKase_gal_bdg"/>
    <property type="match status" value="1"/>
</dbReference>
<reference evidence="14" key="2">
    <citation type="journal article" date="2020" name="Nat. Commun.">
        <title>Large-scale genome sequencing of mycorrhizal fungi provides insights into the early evolution of symbiotic traits.</title>
        <authorList>
            <person name="Miyauchi S."/>
            <person name="Kiss E."/>
            <person name="Kuo A."/>
            <person name="Drula E."/>
            <person name="Kohler A."/>
            <person name="Sanchez-Garcia M."/>
            <person name="Morin E."/>
            <person name="Andreopoulos B."/>
            <person name="Barry K.W."/>
            <person name="Bonito G."/>
            <person name="Buee M."/>
            <person name="Carver A."/>
            <person name="Chen C."/>
            <person name="Cichocki N."/>
            <person name="Clum A."/>
            <person name="Culley D."/>
            <person name="Crous P.W."/>
            <person name="Fauchery L."/>
            <person name="Girlanda M."/>
            <person name="Hayes R.D."/>
            <person name="Keri Z."/>
            <person name="LaButti K."/>
            <person name="Lipzen A."/>
            <person name="Lombard V."/>
            <person name="Magnuson J."/>
            <person name="Maillard F."/>
            <person name="Murat C."/>
            <person name="Nolan M."/>
            <person name="Ohm R.A."/>
            <person name="Pangilinan J."/>
            <person name="Pereira M.F."/>
            <person name="Perotto S."/>
            <person name="Peter M."/>
            <person name="Pfister S."/>
            <person name="Riley R."/>
            <person name="Sitrit Y."/>
            <person name="Stielow J.B."/>
            <person name="Szollosi G."/>
            <person name="Zifcakova L."/>
            <person name="Stursova M."/>
            <person name="Spatafora J.W."/>
            <person name="Tedersoo L."/>
            <person name="Vaario L.M."/>
            <person name="Yamada A."/>
            <person name="Yan M."/>
            <person name="Wang P."/>
            <person name="Xu J."/>
            <person name="Bruns T."/>
            <person name="Baldrian P."/>
            <person name="Vilgalys R."/>
            <person name="Dunand C."/>
            <person name="Henrissat B."/>
            <person name="Grigoriev I.V."/>
            <person name="Hibbett D."/>
            <person name="Nagy L.G."/>
            <person name="Martin F.M."/>
        </authorList>
    </citation>
    <scope>NUCLEOTIDE SEQUENCE</scope>
    <source>
        <strain evidence="14">BED1</strain>
    </source>
</reference>
<organism evidence="14 15">
    <name type="scientific">Boletus edulis BED1</name>
    <dbReference type="NCBI Taxonomy" id="1328754"/>
    <lineage>
        <taxon>Eukaryota</taxon>
        <taxon>Fungi</taxon>
        <taxon>Dikarya</taxon>
        <taxon>Basidiomycota</taxon>
        <taxon>Agaricomycotina</taxon>
        <taxon>Agaricomycetes</taxon>
        <taxon>Agaricomycetidae</taxon>
        <taxon>Boletales</taxon>
        <taxon>Boletineae</taxon>
        <taxon>Boletaceae</taxon>
        <taxon>Boletoideae</taxon>
        <taxon>Boletus</taxon>
    </lineage>
</organism>
<comment type="catalytic activity">
    <reaction evidence="10">
        <text>alpha-D-galactose + ATP = alpha-D-galactose 1-phosphate + ADP + H(+)</text>
        <dbReference type="Rhea" id="RHEA:13553"/>
        <dbReference type="ChEBI" id="CHEBI:15378"/>
        <dbReference type="ChEBI" id="CHEBI:28061"/>
        <dbReference type="ChEBI" id="CHEBI:30616"/>
        <dbReference type="ChEBI" id="CHEBI:58336"/>
        <dbReference type="ChEBI" id="CHEBI:456216"/>
        <dbReference type="EC" id="2.7.1.6"/>
    </reaction>
    <physiologicalReaction direction="left-to-right" evidence="10">
        <dbReference type="Rhea" id="RHEA:13554"/>
    </physiologicalReaction>
</comment>
<dbReference type="InterPro" id="IPR013750">
    <property type="entry name" value="GHMP_kinase_C_dom"/>
</dbReference>
<dbReference type="Proteomes" id="UP001194468">
    <property type="component" value="Unassembled WGS sequence"/>
</dbReference>
<comment type="similarity">
    <text evidence="2">Belongs to the GHMP kinase family. GalK subfamily.</text>
</comment>
<comment type="caution">
    <text evidence="14">The sequence shown here is derived from an EMBL/GenBank/DDBJ whole genome shotgun (WGS) entry which is preliminary data.</text>
</comment>
<evidence type="ECO:0000256" key="10">
    <source>
        <dbReference type="ARBA" id="ARBA00049538"/>
    </source>
</evidence>
<evidence type="ECO:0000256" key="9">
    <source>
        <dbReference type="ARBA" id="ARBA00029590"/>
    </source>
</evidence>
<gene>
    <name evidence="14" type="ORF">L210DRAFT_3410960</name>
</gene>
<dbReference type="InterPro" id="IPR000705">
    <property type="entry name" value="Galactokinase"/>
</dbReference>
<dbReference type="PRINTS" id="PR00473">
    <property type="entry name" value="GALCTOKINASE"/>
</dbReference>
<dbReference type="Gene3D" id="1.20.1440.340">
    <property type="match status" value="1"/>
</dbReference>
<dbReference type="InterPro" id="IPR020568">
    <property type="entry name" value="Ribosomal_Su5_D2-typ_SF"/>
</dbReference>
<evidence type="ECO:0000256" key="4">
    <source>
        <dbReference type="ARBA" id="ARBA00019487"/>
    </source>
</evidence>
<dbReference type="GO" id="GO:0005524">
    <property type="term" value="F:ATP binding"/>
    <property type="evidence" value="ECO:0007669"/>
    <property type="project" value="UniProtKB-KW"/>
</dbReference>
<evidence type="ECO:0000256" key="3">
    <source>
        <dbReference type="ARBA" id="ARBA00012315"/>
    </source>
</evidence>
<dbReference type="EC" id="2.7.1.6" evidence="3"/>
<evidence type="ECO:0000256" key="8">
    <source>
        <dbReference type="ARBA" id="ARBA00022840"/>
    </source>
</evidence>
<feature type="domain" description="GHMP kinase N-terminal" evidence="11">
    <location>
        <begin position="166"/>
        <end position="246"/>
    </location>
</feature>
<evidence type="ECO:0000313" key="15">
    <source>
        <dbReference type="Proteomes" id="UP001194468"/>
    </source>
</evidence>
<dbReference type="AlphaFoldDB" id="A0AAD4BLQ8"/>
<keyword evidence="15" id="KW-1185">Reference proteome</keyword>
<keyword evidence="5" id="KW-0808">Transferase</keyword>
<accession>A0AAD4BLQ8</accession>
<evidence type="ECO:0000256" key="7">
    <source>
        <dbReference type="ARBA" id="ARBA00022777"/>
    </source>
</evidence>
<dbReference type="InterPro" id="IPR014721">
    <property type="entry name" value="Ribsml_uS5_D2-typ_fold_subgr"/>
</dbReference>
<dbReference type="InterPro" id="IPR006204">
    <property type="entry name" value="GHMP_kinase_N_dom"/>
</dbReference>
<evidence type="ECO:0000256" key="2">
    <source>
        <dbReference type="ARBA" id="ARBA00006566"/>
    </source>
</evidence>
<dbReference type="PANTHER" id="PTHR10457:SF7">
    <property type="entry name" value="GALACTOKINASE-RELATED"/>
    <property type="match status" value="1"/>
</dbReference>
<sequence>MAATLPIPVYTSLEDVYQNLGTSLKHAERWDNLAKEFEAKFGRTPAYIARAPGREHIDYSLFGVFPAAIEHDILIACAPRTLTNVNDHIPGHVVAENLQRKYPRRVFSPTLKPSVGPLPKDAEVPVDAVHVDAWHLDIHTTPLGWEGYVKAGYYGVLNHYFNPELNGPESSPIPVDLLVTGTVPAGSGLSSSAAMVVSSTLAFLAVNGILEDPSMAPTKGTLVEMAVKNEKRVGVNSGGMDQAASVISLAGSALYVSFFPKLSAETIPLPGPRPEYPSCQSATLVCANSLVISDKAVHAKYQYNLRVVESLGAARVLAVRLGVNVDPGERITLREVMARHMGEPQHQLEENVDKVKEGLEQMVKAIECLRPEGAGDSDEDQLGVTLETMIEWSGMGEALFKDVYLSWVEVETTYFQLYKRAKHCYSEALRVLQFRDVCLTAEKSPAAHQGTSVFEALGKLMSESQESCSKLYECTCLEVDELTQLALAAGAYGSRVTGAGWGGCTVSLVDDPQVDAFISKIKASYGPYRDLEGEALKEVIFATKPSSGVCGTSIRWSILCFHARLNTLCSIQVYSMKGVTKSYSGIVIEYERL</sequence>
<name>A0AAD4BLQ8_BOLED</name>
<dbReference type="PANTHER" id="PTHR10457">
    <property type="entry name" value="MEVALONATE KINASE/GALACTOKINASE"/>
    <property type="match status" value="1"/>
</dbReference>
<protein>
    <recommendedName>
        <fullName evidence="4">Galactokinase</fullName>
        <ecNumber evidence="3">2.7.1.6</ecNumber>
    </recommendedName>
    <alternativeName>
        <fullName evidence="9">Galactose kinase</fullName>
    </alternativeName>
</protein>
<reference evidence="14" key="1">
    <citation type="submission" date="2019-10" db="EMBL/GenBank/DDBJ databases">
        <authorList>
            <consortium name="DOE Joint Genome Institute"/>
            <person name="Kuo A."/>
            <person name="Miyauchi S."/>
            <person name="Kiss E."/>
            <person name="Drula E."/>
            <person name="Kohler A."/>
            <person name="Sanchez-Garcia M."/>
            <person name="Andreopoulos B."/>
            <person name="Barry K.W."/>
            <person name="Bonito G."/>
            <person name="Buee M."/>
            <person name="Carver A."/>
            <person name="Chen C."/>
            <person name="Cichocki N."/>
            <person name="Clum A."/>
            <person name="Culley D."/>
            <person name="Crous P.W."/>
            <person name="Fauchery L."/>
            <person name="Girlanda M."/>
            <person name="Hayes R."/>
            <person name="Keri Z."/>
            <person name="LaButti K."/>
            <person name="Lipzen A."/>
            <person name="Lombard V."/>
            <person name="Magnuson J."/>
            <person name="Maillard F."/>
            <person name="Morin E."/>
            <person name="Murat C."/>
            <person name="Nolan M."/>
            <person name="Ohm R."/>
            <person name="Pangilinan J."/>
            <person name="Pereira M."/>
            <person name="Perotto S."/>
            <person name="Peter M."/>
            <person name="Riley R."/>
            <person name="Sitrit Y."/>
            <person name="Stielow B."/>
            <person name="Szollosi G."/>
            <person name="Zifcakova L."/>
            <person name="Stursova M."/>
            <person name="Spatafora J.W."/>
            <person name="Tedersoo L."/>
            <person name="Vaario L.-M."/>
            <person name="Yamada A."/>
            <person name="Yan M."/>
            <person name="Wang P."/>
            <person name="Xu J."/>
            <person name="Bruns T."/>
            <person name="Baldrian P."/>
            <person name="Vilgalys R."/>
            <person name="Henrissat B."/>
            <person name="Grigoriev I.V."/>
            <person name="Hibbett D."/>
            <person name="Nagy L.G."/>
            <person name="Martin F.M."/>
        </authorList>
    </citation>
    <scope>NUCLEOTIDE SEQUENCE</scope>
    <source>
        <strain evidence="14">BED1</strain>
    </source>
</reference>
<dbReference type="SUPFAM" id="SSF55060">
    <property type="entry name" value="GHMP Kinase, C-terminal domain"/>
    <property type="match status" value="1"/>
</dbReference>
<evidence type="ECO:0000313" key="14">
    <source>
        <dbReference type="EMBL" id="KAF8434198.1"/>
    </source>
</evidence>
<comment type="pathway">
    <text evidence="1">Carbohydrate metabolism; galactose metabolism.</text>
</comment>
<evidence type="ECO:0000256" key="1">
    <source>
        <dbReference type="ARBA" id="ARBA00004947"/>
    </source>
</evidence>
<evidence type="ECO:0000259" key="12">
    <source>
        <dbReference type="Pfam" id="PF08544"/>
    </source>
</evidence>
<keyword evidence="8" id="KW-0067">ATP-binding</keyword>
<dbReference type="InterPro" id="IPR019539">
    <property type="entry name" value="GalKase_N"/>
</dbReference>
<proteinExistence type="inferred from homology"/>
<evidence type="ECO:0000259" key="13">
    <source>
        <dbReference type="Pfam" id="PF10509"/>
    </source>
</evidence>
<keyword evidence="7" id="KW-0418">Kinase</keyword>
<dbReference type="Gene3D" id="3.30.230.10">
    <property type="match status" value="1"/>
</dbReference>
<dbReference type="PRINTS" id="PR00959">
    <property type="entry name" value="MEVGALKINASE"/>
</dbReference>
<dbReference type="InterPro" id="IPR036554">
    <property type="entry name" value="GHMP_kinase_C_sf"/>
</dbReference>
<dbReference type="EMBL" id="WHUW01000030">
    <property type="protein sequence ID" value="KAF8434198.1"/>
    <property type="molecule type" value="Genomic_DNA"/>
</dbReference>
<evidence type="ECO:0000256" key="5">
    <source>
        <dbReference type="ARBA" id="ARBA00022679"/>
    </source>
</evidence>
<feature type="domain" description="Galactokinase N-terminal" evidence="13">
    <location>
        <begin position="35"/>
        <end position="79"/>
    </location>
</feature>
<dbReference type="GO" id="GO:0004335">
    <property type="term" value="F:galactokinase activity"/>
    <property type="evidence" value="ECO:0007669"/>
    <property type="project" value="UniProtKB-EC"/>
</dbReference>
<dbReference type="GO" id="GO:0005829">
    <property type="term" value="C:cytosol"/>
    <property type="evidence" value="ECO:0007669"/>
    <property type="project" value="TreeGrafter"/>
</dbReference>
<dbReference type="Pfam" id="PF00288">
    <property type="entry name" value="GHMP_kinases_N"/>
    <property type="match status" value="1"/>
</dbReference>
<dbReference type="SUPFAM" id="SSF54211">
    <property type="entry name" value="Ribosomal protein S5 domain 2-like"/>
    <property type="match status" value="1"/>
</dbReference>
<dbReference type="NCBIfam" id="TIGR00131">
    <property type="entry name" value="gal_kin"/>
    <property type="match status" value="1"/>
</dbReference>
<evidence type="ECO:0000259" key="11">
    <source>
        <dbReference type="Pfam" id="PF00288"/>
    </source>
</evidence>
<dbReference type="Pfam" id="PF08544">
    <property type="entry name" value="GHMP_kinases_C"/>
    <property type="match status" value="1"/>
</dbReference>
<evidence type="ECO:0000256" key="6">
    <source>
        <dbReference type="ARBA" id="ARBA00022741"/>
    </source>
</evidence>
<keyword evidence="6" id="KW-0547">Nucleotide-binding</keyword>
<feature type="domain" description="GHMP kinase C-terminal" evidence="12">
    <location>
        <begin position="454"/>
        <end position="525"/>
    </location>
</feature>